<dbReference type="AlphaFoldDB" id="A0A9P9FDX1"/>
<sequence>MTKDEQKNEGEKEFSIQPIKETSDPKFAAFGAHPGPAVPKEMPQEEGTKEERKAKMEALNKK</sequence>
<comment type="caution">
    <text evidence="2">The sequence shown here is derived from an EMBL/GenBank/DDBJ whole genome shotgun (WGS) entry which is preliminary data.</text>
</comment>
<feature type="compositionally biased region" description="Basic and acidic residues" evidence="1">
    <location>
        <begin position="1"/>
        <end position="14"/>
    </location>
</feature>
<protein>
    <submittedName>
        <fullName evidence="2">Uncharacterized protein</fullName>
    </submittedName>
</protein>
<evidence type="ECO:0000313" key="2">
    <source>
        <dbReference type="EMBL" id="KAH7158051.1"/>
    </source>
</evidence>
<dbReference type="EMBL" id="JAGMUU010000003">
    <property type="protein sequence ID" value="KAH7158051.1"/>
    <property type="molecule type" value="Genomic_DNA"/>
</dbReference>
<name>A0A9P9FDX1_9HYPO</name>
<dbReference type="Proteomes" id="UP000717696">
    <property type="component" value="Unassembled WGS sequence"/>
</dbReference>
<evidence type="ECO:0000256" key="1">
    <source>
        <dbReference type="SAM" id="MobiDB-lite"/>
    </source>
</evidence>
<reference evidence="2" key="1">
    <citation type="journal article" date="2021" name="Nat. Commun.">
        <title>Genetic determinants of endophytism in the Arabidopsis root mycobiome.</title>
        <authorList>
            <person name="Mesny F."/>
            <person name="Miyauchi S."/>
            <person name="Thiergart T."/>
            <person name="Pickel B."/>
            <person name="Atanasova L."/>
            <person name="Karlsson M."/>
            <person name="Huettel B."/>
            <person name="Barry K.W."/>
            <person name="Haridas S."/>
            <person name="Chen C."/>
            <person name="Bauer D."/>
            <person name="Andreopoulos W."/>
            <person name="Pangilinan J."/>
            <person name="LaButti K."/>
            <person name="Riley R."/>
            <person name="Lipzen A."/>
            <person name="Clum A."/>
            <person name="Drula E."/>
            <person name="Henrissat B."/>
            <person name="Kohler A."/>
            <person name="Grigoriev I.V."/>
            <person name="Martin F.M."/>
            <person name="Hacquard S."/>
        </authorList>
    </citation>
    <scope>NUCLEOTIDE SEQUENCE</scope>
    <source>
        <strain evidence="2">MPI-CAGE-AT-0021</strain>
    </source>
</reference>
<feature type="region of interest" description="Disordered" evidence="1">
    <location>
        <begin position="1"/>
        <end position="62"/>
    </location>
</feature>
<keyword evidence="3" id="KW-1185">Reference proteome</keyword>
<accession>A0A9P9FDX1</accession>
<organism evidence="2 3">
    <name type="scientific">Dactylonectria estremocensis</name>
    <dbReference type="NCBI Taxonomy" id="1079267"/>
    <lineage>
        <taxon>Eukaryota</taxon>
        <taxon>Fungi</taxon>
        <taxon>Dikarya</taxon>
        <taxon>Ascomycota</taxon>
        <taxon>Pezizomycotina</taxon>
        <taxon>Sordariomycetes</taxon>
        <taxon>Hypocreomycetidae</taxon>
        <taxon>Hypocreales</taxon>
        <taxon>Nectriaceae</taxon>
        <taxon>Dactylonectria</taxon>
    </lineage>
</organism>
<evidence type="ECO:0000313" key="3">
    <source>
        <dbReference type="Proteomes" id="UP000717696"/>
    </source>
</evidence>
<gene>
    <name evidence="2" type="ORF">B0J13DRAFT_543414</name>
</gene>
<dbReference type="OrthoDB" id="2532734at2759"/>
<feature type="compositionally biased region" description="Basic and acidic residues" evidence="1">
    <location>
        <begin position="42"/>
        <end position="62"/>
    </location>
</feature>
<proteinExistence type="predicted"/>